<dbReference type="SMART" id="SM00644">
    <property type="entry name" value="Ami_2"/>
    <property type="match status" value="1"/>
</dbReference>
<evidence type="ECO:0000256" key="2">
    <source>
        <dbReference type="ARBA" id="ARBA00011901"/>
    </source>
</evidence>
<evidence type="ECO:0000256" key="3">
    <source>
        <dbReference type="ARBA" id="ARBA00022801"/>
    </source>
</evidence>
<dbReference type="InterPro" id="IPR002502">
    <property type="entry name" value="Amidase_domain"/>
</dbReference>
<dbReference type="OrthoDB" id="9794842at2"/>
<evidence type="ECO:0000313" key="7">
    <source>
        <dbReference type="Proteomes" id="UP000199754"/>
    </source>
</evidence>
<dbReference type="STRING" id="1402135.SAMN05444149_103753"/>
<dbReference type="KEGG" id="spse:SULPSESMR1_00619"/>
<dbReference type="GO" id="GO:0009253">
    <property type="term" value="P:peptidoglycan catabolic process"/>
    <property type="evidence" value="ECO:0007669"/>
    <property type="project" value="InterPro"/>
</dbReference>
<feature type="domain" description="N-acetylmuramoyl-L-alanine amidase" evidence="5">
    <location>
        <begin position="8"/>
        <end position="141"/>
    </location>
</feature>
<dbReference type="CDD" id="cd06583">
    <property type="entry name" value="PGRP"/>
    <property type="match status" value="1"/>
</dbReference>
<protein>
    <recommendedName>
        <fullName evidence="2">N-acetylmuramoyl-L-alanine amidase</fullName>
        <ecNumber evidence="2">3.5.1.28</ecNumber>
    </recommendedName>
</protein>
<name>A0A221JXI0_9RHOB</name>
<evidence type="ECO:0000256" key="4">
    <source>
        <dbReference type="ARBA" id="ARBA00023316"/>
    </source>
</evidence>
<organism evidence="6 7">
    <name type="scientific">Pseudosulfitobacter pseudonitzschiae</name>
    <dbReference type="NCBI Taxonomy" id="1402135"/>
    <lineage>
        <taxon>Bacteria</taxon>
        <taxon>Pseudomonadati</taxon>
        <taxon>Pseudomonadota</taxon>
        <taxon>Alphaproteobacteria</taxon>
        <taxon>Rhodobacterales</taxon>
        <taxon>Roseobacteraceae</taxon>
        <taxon>Pseudosulfitobacter</taxon>
    </lineage>
</organism>
<dbReference type="InterPro" id="IPR036505">
    <property type="entry name" value="Amidase/PGRP_sf"/>
</dbReference>
<dbReference type="EC" id="3.5.1.28" evidence="2"/>
<comment type="catalytic activity">
    <reaction evidence="1">
        <text>Hydrolyzes the link between N-acetylmuramoyl residues and L-amino acid residues in certain cell-wall glycopeptides.</text>
        <dbReference type="EC" id="3.5.1.28"/>
    </reaction>
</comment>
<keyword evidence="4" id="KW-0961">Cell wall biogenesis/degradation</keyword>
<dbReference type="RefSeq" id="WP_089419512.1">
    <property type="nucleotide sequence ID" value="NZ_CP022415.1"/>
</dbReference>
<evidence type="ECO:0000259" key="5">
    <source>
        <dbReference type="SMART" id="SM00644"/>
    </source>
</evidence>
<dbReference type="SUPFAM" id="SSF55846">
    <property type="entry name" value="N-acetylmuramoyl-L-alanine amidase-like"/>
    <property type="match status" value="1"/>
</dbReference>
<dbReference type="Pfam" id="PF01510">
    <property type="entry name" value="Amidase_2"/>
    <property type="match status" value="1"/>
</dbReference>
<keyword evidence="3 6" id="KW-0378">Hydrolase</keyword>
<dbReference type="EMBL" id="CP022415">
    <property type="protein sequence ID" value="ASM71452.1"/>
    <property type="molecule type" value="Genomic_DNA"/>
</dbReference>
<dbReference type="Gene3D" id="3.40.80.10">
    <property type="entry name" value="Peptidoglycan recognition protein-like"/>
    <property type="match status" value="1"/>
</dbReference>
<dbReference type="GO" id="GO:0008745">
    <property type="term" value="F:N-acetylmuramoyl-L-alanine amidase activity"/>
    <property type="evidence" value="ECO:0007669"/>
    <property type="project" value="UniProtKB-EC"/>
</dbReference>
<sequence>MHIHSHPSPNCGPRRDGLRPELVVIHYTAMHSADAALQRLCDPRHEVSAHYLIAQDGAVTQMVPEDLRAWHAGTGHWMGHDDINSRSIGIELDNDGQGPFAEAQMRSLETLIRDLLHRWSIPPQGVIGHSDMAPDRKFDPGPYFDWTRLEAAGLAGLRGTGAGPRTAEPETFRHLARAAGYTADVTDDALLHAVRLRYRPQVTGPLTPEDYIPLVRA</sequence>
<proteinExistence type="predicted"/>
<dbReference type="PANTHER" id="PTHR30417:SF1">
    <property type="entry name" value="N-ACETYLMURAMOYL-L-ALANINE AMIDASE AMID"/>
    <property type="match status" value="1"/>
</dbReference>
<dbReference type="AlphaFoldDB" id="A0A221JXI0"/>
<dbReference type="InterPro" id="IPR051206">
    <property type="entry name" value="NAMLAA_amidase_2"/>
</dbReference>
<dbReference type="PANTHER" id="PTHR30417">
    <property type="entry name" value="N-ACETYLMURAMOYL-L-ALANINE AMIDASE AMID"/>
    <property type="match status" value="1"/>
</dbReference>
<accession>A0A221JXI0</accession>
<evidence type="ECO:0000313" key="6">
    <source>
        <dbReference type="EMBL" id="ASM71452.1"/>
    </source>
</evidence>
<dbReference type="GO" id="GO:0071555">
    <property type="term" value="P:cell wall organization"/>
    <property type="evidence" value="ECO:0007669"/>
    <property type="project" value="UniProtKB-KW"/>
</dbReference>
<gene>
    <name evidence="6" type="primary">amiD</name>
    <name evidence="6" type="ORF">SULPSESMR1_00619</name>
</gene>
<keyword evidence="7" id="KW-1185">Reference proteome</keyword>
<dbReference type="GO" id="GO:0009254">
    <property type="term" value="P:peptidoglycan turnover"/>
    <property type="evidence" value="ECO:0007669"/>
    <property type="project" value="TreeGrafter"/>
</dbReference>
<dbReference type="Proteomes" id="UP000199754">
    <property type="component" value="Chromosome"/>
</dbReference>
<evidence type="ECO:0000256" key="1">
    <source>
        <dbReference type="ARBA" id="ARBA00001561"/>
    </source>
</evidence>
<reference evidence="6 7" key="1">
    <citation type="submission" date="2017-07" db="EMBL/GenBank/DDBJ databases">
        <title>Genome Sequence of Sulfitobacter pseudonitzschiae Strain SMR1 Isolated from a culture of the Diatom Skeletonema marinoi.</title>
        <authorList>
            <person name="Topel M."/>
            <person name="Pinder M.I.M."/>
            <person name="Johansson O.N."/>
            <person name="Kourtchenko O."/>
            <person name="Godhe A."/>
            <person name="Clarke A.K."/>
        </authorList>
    </citation>
    <scope>NUCLEOTIDE SEQUENCE [LARGE SCALE GENOMIC DNA]</scope>
    <source>
        <strain evidence="6 7">SMR1</strain>
    </source>
</reference>